<evidence type="ECO:0000256" key="11">
    <source>
        <dbReference type="ARBA" id="ARBA00022967"/>
    </source>
</evidence>
<comment type="similarity">
    <text evidence="4 18">Belongs to the cation transport ATPase (P-type) (TC 3.A.3) family. Type IV subfamily.</text>
</comment>
<keyword evidence="10 17" id="KW-0460">Magnesium</keyword>
<reference evidence="21 22" key="1">
    <citation type="journal article" date="2019" name="PLoS Biol.">
        <title>Sex chromosomes control vertical transmission of feminizing Wolbachia symbionts in an isopod.</title>
        <authorList>
            <person name="Becking T."/>
            <person name="Chebbi M.A."/>
            <person name="Giraud I."/>
            <person name="Moumen B."/>
            <person name="Laverre T."/>
            <person name="Caubet Y."/>
            <person name="Peccoud J."/>
            <person name="Gilbert C."/>
            <person name="Cordaux R."/>
        </authorList>
    </citation>
    <scope>NUCLEOTIDE SEQUENCE [LARGE SCALE GENOMIC DNA]</scope>
    <source>
        <strain evidence="21">ANa2</strain>
        <tissue evidence="21">Whole body excluding digestive tract and cuticle</tissue>
    </source>
</reference>
<feature type="binding site" evidence="16">
    <location>
        <position position="314"/>
    </location>
    <ligand>
        <name>ATP</name>
        <dbReference type="ChEBI" id="CHEBI:30616"/>
    </ligand>
</feature>
<proteinExistence type="inferred from homology"/>
<evidence type="ECO:0000313" key="22">
    <source>
        <dbReference type="Proteomes" id="UP000326759"/>
    </source>
</evidence>
<dbReference type="Pfam" id="PF13246">
    <property type="entry name" value="Cation_ATPase"/>
    <property type="match status" value="1"/>
</dbReference>
<dbReference type="GO" id="GO:0005789">
    <property type="term" value="C:endoplasmic reticulum membrane"/>
    <property type="evidence" value="ECO:0007669"/>
    <property type="project" value="UniProtKB-SubCell"/>
</dbReference>
<feature type="binding site" evidence="16">
    <location>
        <position position="565"/>
    </location>
    <ligand>
        <name>ATP</name>
        <dbReference type="ChEBI" id="CHEBI:30616"/>
    </ligand>
</feature>
<feature type="binding site" evidence="16">
    <location>
        <position position="352"/>
    </location>
    <ligand>
        <name>ATP</name>
        <dbReference type="ChEBI" id="CHEBI:30616"/>
    </ligand>
</feature>
<dbReference type="Gene3D" id="3.40.1110.10">
    <property type="entry name" value="Calcium-transporting ATPase, cytoplasmic domain N"/>
    <property type="match status" value="1"/>
</dbReference>
<feature type="binding site" evidence="16">
    <location>
        <position position="434"/>
    </location>
    <ligand>
        <name>ATP</name>
        <dbReference type="ChEBI" id="CHEBI:30616"/>
    </ligand>
</feature>
<keyword evidence="7 16" id="KW-0547">Nucleotide-binding</keyword>
<dbReference type="Proteomes" id="UP000326759">
    <property type="component" value="Unassembled WGS sequence"/>
</dbReference>
<dbReference type="InterPro" id="IPR023298">
    <property type="entry name" value="ATPase_P-typ_TM_dom_sf"/>
</dbReference>
<dbReference type="InterPro" id="IPR023299">
    <property type="entry name" value="ATPase_P-typ_cyto_dom_N"/>
</dbReference>
<keyword evidence="9 16" id="KW-0067">ATP-binding</keyword>
<dbReference type="GO" id="GO:0005886">
    <property type="term" value="C:plasma membrane"/>
    <property type="evidence" value="ECO:0007669"/>
    <property type="project" value="TreeGrafter"/>
</dbReference>
<comment type="subcellular location">
    <subcellularLocation>
        <location evidence="2">Endomembrane system</location>
        <topology evidence="2">Multi-pass membrane protein</topology>
    </subcellularLocation>
    <subcellularLocation>
        <location evidence="3">Endoplasmic reticulum membrane</location>
    </subcellularLocation>
    <subcellularLocation>
        <location evidence="18">Membrane</location>
        <topology evidence="18">Multi-pass membrane protein</topology>
    </subcellularLocation>
</comment>
<dbReference type="PANTHER" id="PTHR24092:SF218">
    <property type="entry name" value="PHOSPHOLIPID-TRANSPORTING ATPASE"/>
    <property type="match status" value="1"/>
</dbReference>
<evidence type="ECO:0000256" key="10">
    <source>
        <dbReference type="ARBA" id="ARBA00022842"/>
    </source>
</evidence>
<dbReference type="EMBL" id="SEYY01023799">
    <property type="protein sequence ID" value="KAB7494597.1"/>
    <property type="molecule type" value="Genomic_DNA"/>
</dbReference>
<comment type="caution">
    <text evidence="21">The sequence shown here is derived from an EMBL/GenBank/DDBJ whole genome shotgun (WGS) entry which is preliminary data.</text>
</comment>
<evidence type="ECO:0000256" key="14">
    <source>
        <dbReference type="ARBA" id="ARBA00034036"/>
    </source>
</evidence>
<keyword evidence="12 18" id="KW-1133">Transmembrane helix</keyword>
<dbReference type="Pfam" id="PF16212">
    <property type="entry name" value="PhoLip_ATPase_C"/>
    <property type="match status" value="1"/>
</dbReference>
<evidence type="ECO:0000256" key="17">
    <source>
        <dbReference type="PIRSR" id="PIRSR606539-3"/>
    </source>
</evidence>
<dbReference type="FunFam" id="3.40.50.1000:FF:000130">
    <property type="entry name" value="Phospholipid-transporting ATPase"/>
    <property type="match status" value="1"/>
</dbReference>
<evidence type="ECO:0000256" key="6">
    <source>
        <dbReference type="ARBA" id="ARBA00022723"/>
    </source>
</evidence>
<evidence type="ECO:0000256" key="15">
    <source>
        <dbReference type="ARBA" id="ARBA00050913"/>
    </source>
</evidence>
<evidence type="ECO:0000256" key="9">
    <source>
        <dbReference type="ARBA" id="ARBA00022840"/>
    </source>
</evidence>
<dbReference type="SUPFAM" id="SSF56784">
    <property type="entry name" value="HAD-like"/>
    <property type="match status" value="1"/>
</dbReference>
<evidence type="ECO:0000256" key="7">
    <source>
        <dbReference type="ARBA" id="ARBA00022741"/>
    </source>
</evidence>
<keyword evidence="6 17" id="KW-0479">Metal-binding</keyword>
<feature type="binding site" evidence="16">
    <location>
        <position position="290"/>
    </location>
    <ligand>
        <name>ATP</name>
        <dbReference type="ChEBI" id="CHEBI:30616"/>
    </ligand>
</feature>
<feature type="binding site" evidence="16">
    <location>
        <position position="433"/>
    </location>
    <ligand>
        <name>ATP</name>
        <dbReference type="ChEBI" id="CHEBI:30616"/>
    </ligand>
</feature>
<protein>
    <recommendedName>
        <fullName evidence="18">Phospholipid-transporting ATPase</fullName>
        <ecNumber evidence="18">7.6.2.1</ecNumber>
    </recommendedName>
</protein>
<sequence>MIFQRCSINGVDYDHSPLIINDKQENSRDTFLINHHLLDELKTLELQYLYSQPGSRAAVITKSSSVSQRQNSQRILDFFFTLTACNTVIVARHPHKDQMNASGMIIESTLEDKNASDSPRHSQGSKNPLFRSLFPAPRSLSPIASSPSSSPPGTPEGSPKHSHIFHLPRIPQSFGFRSNQTPEIKVNTFQSVPENETAPDCTNIKLARPTDLALNGNHIHSLPASRTPSPATPLESQKPFYEAESPDELALVDAAYKYGCKLLRRNLHSILLSLPGIGVTEYEILNVLPFDSTRKRMSIIVKNPETGEKILYCKGADSAVLDNLVQRPDESTQLRIFQTEQHLNQYSKRGLRVLCMAKRHISDTEYEEWALIHKEAENTLANREVKLLESYNKIEINMQLLGATGIEDRLQDGVPETVQALRKAGINVWVLTGDKQETAINIAYSCALFSQNMEILKLNGHTKDQTEHTLASFVNQVEMEEEAYFRGLSIRSDPNLVDPSVADTTGGSTSTLERRRRRRKERGLVVDGKTLVYILDRRANLRGLFLQLATQCQAVMCCRATPLQKALIVRLAKEHLQVLTLAIGDGANDVSMIQTADVGVGISGVEGRQAVLSSDFAITRFRHLQKLLLVHGHWCYDRLAKIILYFFYKNANFVFLLMWYQLYCGFSTAVMIDELYLVMFNLSFTSIPPICVGIYDQDAPEDILLSKPELYSKTRRGKVYTKTSFWINTIDALYQSIVMFFVAVGVYNHSEAGVYEFGMTILHSCVITQLLHICIEIKSWTVIQGWRHYNFY</sequence>
<comment type="catalytic activity">
    <reaction evidence="15">
        <text>a beta-D-glucosyl-(1&lt;-&gt;1')-N-acylsphing-4-enine(out) + ATP + H2O = a beta-D-glucosyl-(1&lt;-&gt;1')-N-acylsphing-4-enine(in) + ADP + phosphate + H(+)</text>
        <dbReference type="Rhea" id="RHEA:66036"/>
        <dbReference type="ChEBI" id="CHEBI:15377"/>
        <dbReference type="ChEBI" id="CHEBI:15378"/>
        <dbReference type="ChEBI" id="CHEBI:22801"/>
        <dbReference type="ChEBI" id="CHEBI:30616"/>
        <dbReference type="ChEBI" id="CHEBI:43474"/>
        <dbReference type="ChEBI" id="CHEBI:456216"/>
    </reaction>
    <physiologicalReaction direction="left-to-right" evidence="15">
        <dbReference type="Rhea" id="RHEA:66037"/>
    </physiologicalReaction>
</comment>
<keyword evidence="5 18" id="KW-0812">Transmembrane</keyword>
<dbReference type="InterPro" id="IPR036412">
    <property type="entry name" value="HAD-like_sf"/>
</dbReference>
<feature type="compositionally biased region" description="Basic and acidic residues" evidence="19">
    <location>
        <begin position="111"/>
        <end position="120"/>
    </location>
</feature>
<keyword evidence="11 18" id="KW-1278">Translocase</keyword>
<evidence type="ECO:0000256" key="1">
    <source>
        <dbReference type="ARBA" id="ARBA00001946"/>
    </source>
</evidence>
<feature type="domain" description="P-type ATPase C-terminal" evidence="20">
    <location>
        <begin position="611"/>
        <end position="784"/>
    </location>
</feature>
<dbReference type="NCBIfam" id="TIGR01652">
    <property type="entry name" value="ATPase-Plipid"/>
    <property type="match status" value="1"/>
</dbReference>
<feature type="compositionally biased region" description="Low complexity" evidence="19">
    <location>
        <begin position="135"/>
        <end position="148"/>
    </location>
</feature>
<keyword evidence="8" id="KW-0256">Endoplasmic reticulum</keyword>
<feature type="binding site" evidence="17">
    <location>
        <position position="585"/>
    </location>
    <ligand>
        <name>Mg(2+)</name>
        <dbReference type="ChEBI" id="CHEBI:18420"/>
    </ligand>
</feature>
<dbReference type="GO" id="GO:0000287">
    <property type="term" value="F:magnesium ion binding"/>
    <property type="evidence" value="ECO:0007669"/>
    <property type="project" value="UniProtKB-UniRule"/>
</dbReference>
<dbReference type="InterPro" id="IPR032630">
    <property type="entry name" value="P_typ_ATPase_c"/>
</dbReference>
<evidence type="ECO:0000256" key="8">
    <source>
        <dbReference type="ARBA" id="ARBA00022824"/>
    </source>
</evidence>
<evidence type="ECO:0000256" key="3">
    <source>
        <dbReference type="ARBA" id="ARBA00004586"/>
    </source>
</evidence>
<dbReference type="SUPFAM" id="SSF81665">
    <property type="entry name" value="Calcium ATPase, transmembrane domain M"/>
    <property type="match status" value="1"/>
</dbReference>
<evidence type="ECO:0000256" key="16">
    <source>
        <dbReference type="PIRSR" id="PIRSR606539-2"/>
    </source>
</evidence>
<dbReference type="GO" id="GO:0005524">
    <property type="term" value="F:ATP binding"/>
    <property type="evidence" value="ECO:0007669"/>
    <property type="project" value="UniProtKB-UniRule"/>
</dbReference>
<organism evidence="21 22">
    <name type="scientific">Armadillidium nasatum</name>
    <dbReference type="NCBI Taxonomy" id="96803"/>
    <lineage>
        <taxon>Eukaryota</taxon>
        <taxon>Metazoa</taxon>
        <taxon>Ecdysozoa</taxon>
        <taxon>Arthropoda</taxon>
        <taxon>Crustacea</taxon>
        <taxon>Multicrustacea</taxon>
        <taxon>Malacostraca</taxon>
        <taxon>Eumalacostraca</taxon>
        <taxon>Peracarida</taxon>
        <taxon>Isopoda</taxon>
        <taxon>Oniscidea</taxon>
        <taxon>Crinocheta</taxon>
        <taxon>Armadillidiidae</taxon>
        <taxon>Armadillidium</taxon>
    </lineage>
</organism>
<dbReference type="OrthoDB" id="377733at2759"/>
<feature type="transmembrane region" description="Helical" evidence="18">
    <location>
        <begin position="725"/>
        <end position="747"/>
    </location>
</feature>
<feature type="binding site" evidence="16">
    <location>
        <position position="589"/>
    </location>
    <ligand>
        <name>ATP</name>
        <dbReference type="ChEBI" id="CHEBI:30616"/>
    </ligand>
</feature>
<keyword evidence="22" id="KW-1185">Reference proteome</keyword>
<evidence type="ECO:0000313" key="21">
    <source>
        <dbReference type="EMBL" id="KAB7494597.1"/>
    </source>
</evidence>
<dbReference type="SUPFAM" id="SSF81660">
    <property type="entry name" value="Metal cation-transporting ATPase, ATP-binding domain N"/>
    <property type="match status" value="1"/>
</dbReference>
<dbReference type="GO" id="GO:0140326">
    <property type="term" value="F:ATPase-coupled intramembrane lipid transporter activity"/>
    <property type="evidence" value="ECO:0007669"/>
    <property type="project" value="UniProtKB-EC"/>
</dbReference>
<dbReference type="PANTHER" id="PTHR24092">
    <property type="entry name" value="PROBABLE PHOSPHOLIPID-TRANSPORTING ATPASE"/>
    <property type="match status" value="1"/>
</dbReference>
<evidence type="ECO:0000256" key="4">
    <source>
        <dbReference type="ARBA" id="ARBA00008109"/>
    </source>
</evidence>
<feature type="binding site" evidence="16">
    <location>
        <position position="432"/>
    </location>
    <ligand>
        <name>ATP</name>
        <dbReference type="ChEBI" id="CHEBI:30616"/>
    </ligand>
</feature>
<dbReference type="Gene3D" id="3.40.50.1000">
    <property type="entry name" value="HAD superfamily/HAD-like"/>
    <property type="match status" value="1"/>
</dbReference>
<dbReference type="GO" id="GO:0045332">
    <property type="term" value="P:phospholipid translocation"/>
    <property type="evidence" value="ECO:0007669"/>
    <property type="project" value="TreeGrafter"/>
</dbReference>
<feature type="binding site" evidence="16">
    <location>
        <position position="248"/>
    </location>
    <ligand>
        <name>ATP</name>
        <dbReference type="ChEBI" id="CHEBI:30616"/>
    </ligand>
</feature>
<dbReference type="InterPro" id="IPR001757">
    <property type="entry name" value="P_typ_ATPase"/>
</dbReference>
<evidence type="ECO:0000259" key="20">
    <source>
        <dbReference type="Pfam" id="PF16212"/>
    </source>
</evidence>
<accession>A0A5N5SKV7</accession>
<feature type="binding site" evidence="17">
    <location>
        <position position="589"/>
    </location>
    <ligand>
        <name>Mg(2+)</name>
        <dbReference type="ChEBI" id="CHEBI:18420"/>
    </ligand>
</feature>
<name>A0A5N5SKV7_9CRUS</name>
<evidence type="ECO:0000256" key="13">
    <source>
        <dbReference type="ARBA" id="ARBA00023136"/>
    </source>
</evidence>
<feature type="binding site" evidence="16">
    <location>
        <position position="588"/>
    </location>
    <ligand>
        <name>ATP</name>
        <dbReference type="ChEBI" id="CHEBI:30616"/>
    </ligand>
</feature>
<evidence type="ECO:0000256" key="19">
    <source>
        <dbReference type="SAM" id="MobiDB-lite"/>
    </source>
</evidence>
<gene>
    <name evidence="21" type="primary">Atp10d</name>
    <name evidence="21" type="ORF">Anas_10394</name>
</gene>
<evidence type="ECO:0000256" key="18">
    <source>
        <dbReference type="RuleBase" id="RU362033"/>
    </source>
</evidence>
<evidence type="ECO:0000256" key="12">
    <source>
        <dbReference type="ARBA" id="ARBA00022989"/>
    </source>
</evidence>
<dbReference type="AlphaFoldDB" id="A0A5N5SKV7"/>
<dbReference type="InterPro" id="IPR023214">
    <property type="entry name" value="HAD_sf"/>
</dbReference>
<dbReference type="GO" id="GO:0016887">
    <property type="term" value="F:ATP hydrolysis activity"/>
    <property type="evidence" value="ECO:0007669"/>
    <property type="project" value="InterPro"/>
</dbReference>
<dbReference type="FunFam" id="3.40.1110.10:FF:000009">
    <property type="entry name" value="Phospholipid-transporting ATPase"/>
    <property type="match status" value="1"/>
</dbReference>
<evidence type="ECO:0000256" key="2">
    <source>
        <dbReference type="ARBA" id="ARBA00004127"/>
    </source>
</evidence>
<dbReference type="InterPro" id="IPR006539">
    <property type="entry name" value="P-type_ATPase_IV"/>
</dbReference>
<evidence type="ECO:0000256" key="5">
    <source>
        <dbReference type="ARBA" id="ARBA00022692"/>
    </source>
</evidence>
<keyword evidence="13 18" id="KW-0472">Membrane</keyword>
<feature type="binding site" evidence="16">
    <location>
        <position position="559"/>
    </location>
    <ligand>
        <name>ATP</name>
        <dbReference type="ChEBI" id="CHEBI:30616"/>
    </ligand>
</feature>
<comment type="catalytic activity">
    <reaction evidence="14 18">
        <text>ATP + H2O + phospholipidSide 1 = ADP + phosphate + phospholipidSide 2.</text>
        <dbReference type="EC" id="7.6.2.1"/>
    </reaction>
</comment>
<comment type="cofactor">
    <cofactor evidence="1 17">
        <name>Mg(2+)</name>
        <dbReference type="ChEBI" id="CHEBI:18420"/>
    </cofactor>
</comment>
<dbReference type="NCBIfam" id="TIGR01494">
    <property type="entry name" value="ATPase_P-type"/>
    <property type="match status" value="2"/>
</dbReference>
<feature type="region of interest" description="Disordered" evidence="19">
    <location>
        <begin position="111"/>
        <end position="164"/>
    </location>
</feature>
<comment type="caution">
    <text evidence="18">Lacks conserved residue(s) required for the propagation of feature annotation.</text>
</comment>
<dbReference type="EC" id="7.6.2.1" evidence="18"/>